<dbReference type="PROSITE" id="PS51257">
    <property type="entry name" value="PROKAR_LIPOPROTEIN"/>
    <property type="match status" value="1"/>
</dbReference>
<reference evidence="3 6" key="2">
    <citation type="submission" date="2021-01" db="EMBL/GenBank/DDBJ databases">
        <title>Whole genome shotgun sequence of Actinoplanes lobatus NBRC 12513.</title>
        <authorList>
            <person name="Komaki H."/>
            <person name="Tamura T."/>
        </authorList>
    </citation>
    <scope>NUCLEOTIDE SEQUENCE [LARGE SCALE GENOMIC DNA]</scope>
    <source>
        <strain evidence="3 6">NBRC 12513</strain>
    </source>
</reference>
<dbReference type="RefSeq" id="WP_188125272.1">
    <property type="nucleotide sequence ID" value="NZ_BOMP01000016.1"/>
</dbReference>
<evidence type="ECO:0000313" key="3">
    <source>
        <dbReference type="EMBL" id="GIE38133.1"/>
    </source>
</evidence>
<reference evidence="4 5" key="1">
    <citation type="submission" date="2020-08" db="EMBL/GenBank/DDBJ databases">
        <title>Sequencing the genomes of 1000 actinobacteria strains.</title>
        <authorList>
            <person name="Klenk H.-P."/>
        </authorList>
    </citation>
    <scope>NUCLEOTIDE SEQUENCE [LARGE SCALE GENOMIC DNA]</scope>
    <source>
        <strain evidence="4 5">DSM 43150</strain>
    </source>
</reference>
<organism evidence="4 5">
    <name type="scientific">Actinoplanes lobatus</name>
    <dbReference type="NCBI Taxonomy" id="113568"/>
    <lineage>
        <taxon>Bacteria</taxon>
        <taxon>Bacillati</taxon>
        <taxon>Actinomycetota</taxon>
        <taxon>Actinomycetes</taxon>
        <taxon>Micromonosporales</taxon>
        <taxon>Micromonosporaceae</taxon>
        <taxon>Actinoplanes</taxon>
    </lineage>
</organism>
<dbReference type="Gene3D" id="3.20.20.70">
    <property type="entry name" value="Aldolase class I"/>
    <property type="match status" value="1"/>
</dbReference>
<comment type="caution">
    <text evidence="4">The sequence shown here is derived from an EMBL/GenBank/DDBJ whole genome shotgun (WGS) entry which is preliminary data.</text>
</comment>
<keyword evidence="1" id="KW-0732">Signal</keyword>
<dbReference type="EMBL" id="JACHNC010000001">
    <property type="protein sequence ID" value="MBB4753596.1"/>
    <property type="molecule type" value="Genomic_DNA"/>
</dbReference>
<evidence type="ECO:0000313" key="4">
    <source>
        <dbReference type="EMBL" id="MBB4753596.1"/>
    </source>
</evidence>
<dbReference type="InterPro" id="IPR017853">
    <property type="entry name" value="GH"/>
</dbReference>
<dbReference type="EMBL" id="BOMP01000016">
    <property type="protein sequence ID" value="GIE38133.1"/>
    <property type="molecule type" value="Genomic_DNA"/>
</dbReference>
<dbReference type="Pfam" id="PF03537">
    <property type="entry name" value="Glyco_hydro_114"/>
    <property type="match status" value="1"/>
</dbReference>
<evidence type="ECO:0000313" key="5">
    <source>
        <dbReference type="Proteomes" id="UP000590511"/>
    </source>
</evidence>
<accession>A0A7W7HN77</accession>
<evidence type="ECO:0000313" key="6">
    <source>
        <dbReference type="Proteomes" id="UP000631312"/>
    </source>
</evidence>
<feature type="signal peptide" evidence="1">
    <location>
        <begin position="1"/>
        <end position="20"/>
    </location>
</feature>
<dbReference type="SUPFAM" id="SSF51445">
    <property type="entry name" value="(Trans)glycosidases"/>
    <property type="match status" value="1"/>
</dbReference>
<dbReference type="InterPro" id="IPR013785">
    <property type="entry name" value="Aldolase_TIM"/>
</dbReference>
<dbReference type="PANTHER" id="PTHR35273">
    <property type="entry name" value="ALPHA-1,4 POLYGALACTOSAMINIDASE, PUTATIVE (AFU_ORTHOLOGUE AFUA_3G07890)-RELATED"/>
    <property type="match status" value="1"/>
</dbReference>
<evidence type="ECO:0000256" key="1">
    <source>
        <dbReference type="SAM" id="SignalP"/>
    </source>
</evidence>
<dbReference type="PANTHER" id="PTHR35273:SF2">
    <property type="entry name" value="ALPHA-GALACTOSIDASE"/>
    <property type="match status" value="1"/>
</dbReference>
<dbReference type="Proteomes" id="UP000590511">
    <property type="component" value="Unassembled WGS sequence"/>
</dbReference>
<dbReference type="Proteomes" id="UP000631312">
    <property type="component" value="Unassembled WGS sequence"/>
</dbReference>
<proteinExistence type="predicted"/>
<protein>
    <submittedName>
        <fullName evidence="3">Endo alpha-1,4 polygalactosaminidase</fullName>
    </submittedName>
</protein>
<feature type="chain" id="PRO_5031022235" evidence="1">
    <location>
        <begin position="21"/>
        <end position="262"/>
    </location>
</feature>
<name>A0A7W7HN77_9ACTN</name>
<dbReference type="AlphaFoldDB" id="A0A7W7HN77"/>
<feature type="domain" description="Glycoside-hydrolase family GH114 TIM-barrel" evidence="2">
    <location>
        <begin position="40"/>
        <end position="258"/>
    </location>
</feature>
<keyword evidence="6" id="KW-1185">Reference proteome</keyword>
<sequence>MLTRRVVTLLATALLAGCQAASPIPPAPPPTRWIPPPGVTWQWQLTGKLDLTVDAQVYDVDGFNTTATEVEALHQRGRKVICYISAGSAEQFRSDAVRWPERVLGNPTGWPGERWVDIRDRDSVGPILADRMDMCRDKGFDGVEPDVMDAFTHDTGFPLTAADQVAFNHWVADLAHERGLSVGLKNDLEQISELVGAFDFAVDEECVAHAECQALRPFITAGKAVFHAEYDRSPDTFCAETRTLGLSSIRKTRALGSWRQTC</sequence>
<dbReference type="InterPro" id="IPR004352">
    <property type="entry name" value="GH114_TIM-barrel"/>
</dbReference>
<evidence type="ECO:0000259" key="2">
    <source>
        <dbReference type="Pfam" id="PF03537"/>
    </source>
</evidence>
<gene>
    <name evidence="3" type="ORF">Alo02nite_10310</name>
    <name evidence="4" type="ORF">BJ964_007757</name>
</gene>